<dbReference type="InterPro" id="IPR050951">
    <property type="entry name" value="Retrovirus_Pol_polyprotein"/>
</dbReference>
<dbReference type="Gene3D" id="1.10.340.70">
    <property type="match status" value="1"/>
</dbReference>
<evidence type="ECO:0000256" key="4">
    <source>
        <dbReference type="ARBA" id="ARBA00022722"/>
    </source>
</evidence>
<keyword evidence="7" id="KW-0695">RNA-directed DNA polymerase</keyword>
<dbReference type="Proteomes" id="UP000069940">
    <property type="component" value="Unassembled WGS sequence"/>
</dbReference>
<dbReference type="Pfam" id="PF17921">
    <property type="entry name" value="Integrase_H2C2"/>
    <property type="match status" value="1"/>
</dbReference>
<organism evidence="11 12">
    <name type="scientific">Aedes albopictus</name>
    <name type="common">Asian tiger mosquito</name>
    <name type="synonym">Stegomyia albopicta</name>
    <dbReference type="NCBI Taxonomy" id="7160"/>
    <lineage>
        <taxon>Eukaryota</taxon>
        <taxon>Metazoa</taxon>
        <taxon>Ecdysozoa</taxon>
        <taxon>Arthropoda</taxon>
        <taxon>Hexapoda</taxon>
        <taxon>Insecta</taxon>
        <taxon>Pterygota</taxon>
        <taxon>Neoptera</taxon>
        <taxon>Endopterygota</taxon>
        <taxon>Diptera</taxon>
        <taxon>Nematocera</taxon>
        <taxon>Culicoidea</taxon>
        <taxon>Culicidae</taxon>
        <taxon>Culicinae</taxon>
        <taxon>Aedini</taxon>
        <taxon>Aedes</taxon>
        <taxon>Stegomyia</taxon>
    </lineage>
</organism>
<dbReference type="Pfam" id="PF23309">
    <property type="entry name" value="DUF7083"/>
    <property type="match status" value="1"/>
</dbReference>
<evidence type="ECO:0000256" key="3">
    <source>
        <dbReference type="ARBA" id="ARBA00022695"/>
    </source>
</evidence>
<evidence type="ECO:0000313" key="11">
    <source>
        <dbReference type="EnsemblMetazoa" id="AALFPA23_015912.P23168"/>
    </source>
</evidence>
<dbReference type="SUPFAM" id="SSF50630">
    <property type="entry name" value="Acid proteases"/>
    <property type="match status" value="1"/>
</dbReference>
<accession>A0ABM1Z7W1</accession>
<feature type="compositionally biased region" description="Basic residues" evidence="8">
    <location>
        <begin position="257"/>
        <end position="266"/>
    </location>
</feature>
<dbReference type="Pfam" id="PF00078">
    <property type="entry name" value="RVT_1"/>
    <property type="match status" value="1"/>
</dbReference>
<dbReference type="InterPro" id="IPR000477">
    <property type="entry name" value="RT_dom"/>
</dbReference>
<evidence type="ECO:0000259" key="9">
    <source>
        <dbReference type="PROSITE" id="PS50878"/>
    </source>
</evidence>
<keyword evidence="3" id="KW-0548">Nucleotidyltransferase</keyword>
<dbReference type="CDD" id="cd01647">
    <property type="entry name" value="RT_LTR"/>
    <property type="match status" value="1"/>
</dbReference>
<evidence type="ECO:0000256" key="7">
    <source>
        <dbReference type="ARBA" id="ARBA00022918"/>
    </source>
</evidence>
<proteinExistence type="predicted"/>
<evidence type="ECO:0000256" key="1">
    <source>
        <dbReference type="ARBA" id="ARBA00012493"/>
    </source>
</evidence>
<keyword evidence="6" id="KW-0378">Hydrolase</keyword>
<name>A0ABM1Z7W1_AEDAL</name>
<dbReference type="EnsemblMetazoa" id="AALFPA23_015912.R23168">
    <property type="protein sequence ID" value="AALFPA23_015912.P23168"/>
    <property type="gene ID" value="AALFPA23_015912"/>
</dbReference>
<dbReference type="InterPro" id="IPR041373">
    <property type="entry name" value="RT_RNaseH"/>
</dbReference>
<dbReference type="InterPro" id="IPR041588">
    <property type="entry name" value="Integrase_H2C2"/>
</dbReference>
<dbReference type="PANTHER" id="PTHR37984">
    <property type="entry name" value="PROTEIN CBG26694"/>
    <property type="match status" value="1"/>
</dbReference>
<dbReference type="SUPFAM" id="SSF56672">
    <property type="entry name" value="DNA/RNA polymerases"/>
    <property type="match status" value="1"/>
</dbReference>
<feature type="domain" description="Reverse transcriptase" evidence="9">
    <location>
        <begin position="524"/>
        <end position="702"/>
    </location>
</feature>
<feature type="region of interest" description="Disordered" evidence="8">
    <location>
        <begin position="1353"/>
        <end position="1422"/>
    </location>
</feature>
<dbReference type="PROSITE" id="PS50994">
    <property type="entry name" value="INTEGRASE"/>
    <property type="match status" value="1"/>
</dbReference>
<evidence type="ECO:0000256" key="6">
    <source>
        <dbReference type="ARBA" id="ARBA00022801"/>
    </source>
</evidence>
<dbReference type="PANTHER" id="PTHR37984:SF5">
    <property type="entry name" value="PROTEIN NYNRIN-LIKE"/>
    <property type="match status" value="1"/>
</dbReference>
<evidence type="ECO:0000256" key="8">
    <source>
        <dbReference type="SAM" id="MobiDB-lite"/>
    </source>
</evidence>
<dbReference type="Gene3D" id="3.30.70.270">
    <property type="match status" value="2"/>
</dbReference>
<dbReference type="SUPFAM" id="SSF53098">
    <property type="entry name" value="Ribonuclease H-like"/>
    <property type="match status" value="1"/>
</dbReference>
<dbReference type="GeneID" id="134290581"/>
<dbReference type="EC" id="2.7.7.49" evidence="1"/>
<feature type="domain" description="Integrase catalytic" evidence="10">
    <location>
        <begin position="1083"/>
        <end position="1237"/>
    </location>
</feature>
<dbReference type="Pfam" id="PF17917">
    <property type="entry name" value="RT_RNaseH"/>
    <property type="match status" value="1"/>
</dbReference>
<reference evidence="12" key="1">
    <citation type="journal article" date="2015" name="Proc. Natl. Acad. Sci. U.S.A.">
        <title>Genome sequence of the Asian Tiger mosquito, Aedes albopictus, reveals insights into its biology, genetics, and evolution.</title>
        <authorList>
            <person name="Chen X.G."/>
            <person name="Jiang X."/>
            <person name="Gu J."/>
            <person name="Xu M."/>
            <person name="Wu Y."/>
            <person name="Deng Y."/>
            <person name="Zhang C."/>
            <person name="Bonizzoni M."/>
            <person name="Dermauw W."/>
            <person name="Vontas J."/>
            <person name="Armbruster P."/>
            <person name="Huang X."/>
            <person name="Yang Y."/>
            <person name="Zhang H."/>
            <person name="He W."/>
            <person name="Peng H."/>
            <person name="Liu Y."/>
            <person name="Wu K."/>
            <person name="Chen J."/>
            <person name="Lirakis M."/>
            <person name="Topalis P."/>
            <person name="Van Leeuwen T."/>
            <person name="Hall A.B."/>
            <person name="Jiang X."/>
            <person name="Thorpe C."/>
            <person name="Mueller R.L."/>
            <person name="Sun C."/>
            <person name="Waterhouse R.M."/>
            <person name="Yan G."/>
            <person name="Tu Z.J."/>
            <person name="Fang X."/>
            <person name="James A.A."/>
        </authorList>
    </citation>
    <scope>NUCLEOTIDE SEQUENCE [LARGE SCALE GENOMIC DNA]</scope>
    <source>
        <strain evidence="12">Foshan</strain>
    </source>
</reference>
<feature type="compositionally biased region" description="Acidic residues" evidence="8">
    <location>
        <begin position="1362"/>
        <end position="1373"/>
    </location>
</feature>
<dbReference type="InterPro" id="IPR043128">
    <property type="entry name" value="Rev_trsase/Diguanyl_cyclase"/>
</dbReference>
<evidence type="ECO:0000259" key="10">
    <source>
        <dbReference type="PROSITE" id="PS50994"/>
    </source>
</evidence>
<keyword evidence="12" id="KW-1185">Reference proteome</keyword>
<dbReference type="Pfam" id="PF00665">
    <property type="entry name" value="rve"/>
    <property type="match status" value="1"/>
</dbReference>
<dbReference type="InterPro" id="IPR001584">
    <property type="entry name" value="Integrase_cat-core"/>
</dbReference>
<protein>
    <recommendedName>
        <fullName evidence="1">RNA-directed DNA polymerase</fullName>
        <ecNumber evidence="1">2.7.7.49</ecNumber>
    </recommendedName>
</protein>
<dbReference type="Gene3D" id="3.30.420.10">
    <property type="entry name" value="Ribonuclease H-like superfamily/Ribonuclease H"/>
    <property type="match status" value="1"/>
</dbReference>
<dbReference type="InterPro" id="IPR021109">
    <property type="entry name" value="Peptidase_aspartic_dom_sf"/>
</dbReference>
<evidence type="ECO:0000256" key="2">
    <source>
        <dbReference type="ARBA" id="ARBA00022679"/>
    </source>
</evidence>
<evidence type="ECO:0000256" key="5">
    <source>
        <dbReference type="ARBA" id="ARBA00022759"/>
    </source>
</evidence>
<dbReference type="InterPro" id="IPR043502">
    <property type="entry name" value="DNA/RNA_pol_sf"/>
</dbReference>
<dbReference type="PROSITE" id="PS50878">
    <property type="entry name" value="RT_POL"/>
    <property type="match status" value="1"/>
</dbReference>
<keyword evidence="5" id="KW-0255">Endonuclease</keyword>
<dbReference type="Gene3D" id="3.10.10.10">
    <property type="entry name" value="HIV Type 1 Reverse Transcriptase, subunit A, domain 1"/>
    <property type="match status" value="1"/>
</dbReference>
<sequence length="1422" mass="161271">MSREGTPSWGANEGETISFQQALTQILTQQQRLITQLSQQMSATQLGLKELSRDDVALNALANNINEFRYAPEEGCTFDSWYARYSELFDQDAKKLDDSAKVRLLMRKLNPAAHERYTSFILPKQSNEFTFSETVEKLKSLFGSPVSIFHRRYQCLQTVKDDTEDIVAYSCKVNRACVDFKLADLSEEQFKSLIFVCGLKSSKDSDIRMRLITKLNESSEITLTKIVEDCRSLMNLKNDNVLVEKQSPSSVHAVKYNNKKTSKPKHQPSAAGSSSGADQPRSPCWSCGGMHFSKDCQFREHTCRDCGKKGHKEGYCACFAGKSTAGKGKKPARNQKSTKVVSVNSVSRGRKYAEVRINNVPVRLQIDSASDISIITDAMWKQIGKPEASPPSCQAVTASGEPLNIASEFWCDVTINGVSKRGLCRVMVPEINLSVLGSDWMDKFGLWDVPINSFCNQVSSRTPSDVASLQAKFPEVFTNKMGLCGKTKVKLQLRGNPTPVFRPKRPVSYSMEGAVEEEIQRLHSLGVLKPVDFSDWAAPIVVVRKPNGRVRICADFSTGLNDVLESNQYPLPLPEDIFSKMSGCRYFSHIDLSDAYLQVEVDESCQNLLTINTHKGLYQFTRLSPGIKSAPGAFQQLVDAMLAGLEFTCGYLDDVLLGGRTEEEHNRNLERLMNRLQEYGFTVRIEKCSFNMQQVDYLGQIMDGDGVRPDPDKVAAIANMPPPHDLSTLRSYLGAVNYYAKYIPEMRKLRYPMDKLLKAGAKWDWNTACQNSFDRFKELLMSPLMLTHYNPKLDIVVSADASSIGIGARIAHRLPDGTIKAISHASRSLTPAEENYSQIEKEGLALIFAVTRFHRMLFGRHFTLETDHKPLLAIFGSKKGIPVYTANRLQRWALTLLLYDFDIQYVSTESFGYADLLSRLINNHIRPDEEYVIAAIELEHTFQDAVQQSLEFLPLTYKAVQEETKADPVLQEVVKHVQQGWPTKRSDVSENCQQFFLRKDGLSVISDCLAYGERLVIPSKYQKKVLQMLHKGHPGVERMRAVARSYVYWPTIDDSIAQLVRACKECAMSAKTNTRAKLESWPVPQKPWQRLHIDYAGPVDDWYYLILVDAFSKWPEVIPTRRITTSATLEILQGIFARFGMPETLVSDNGRQFVSEQFERYCENNGILHLKTPPFHPQSNGLAERFVDTFKRTLKKITAGGEGLIEAINTFLLCYRSTPNRSAPEEKSPAELLLGRPLRTSLDLLKPPTSFHKMEQSKQDSQYNRKHGAKAIYYNPQDLVWAKVFKNNSWSWEAGQVLERVGSVIYNVWLPQKNTLIRSHCNQLRSRNESETADVAENETPVQVPLDILLDTWGLNPRSTEPEEPQLDLDSIPEEPRMTEPPRGSQRRRQRPPRRAEQQTYIPRQSSRKRMLPVRYDPFHLY</sequence>
<keyword evidence="4" id="KW-0540">Nuclease</keyword>
<dbReference type="InterPro" id="IPR012337">
    <property type="entry name" value="RNaseH-like_sf"/>
</dbReference>
<dbReference type="RefSeq" id="XP_062713726.1">
    <property type="nucleotide sequence ID" value="XM_062857742.1"/>
</dbReference>
<keyword evidence="2" id="KW-0808">Transferase</keyword>
<dbReference type="CDD" id="cd09274">
    <property type="entry name" value="RNase_HI_RT_Ty3"/>
    <property type="match status" value="1"/>
</dbReference>
<dbReference type="InterPro" id="IPR036397">
    <property type="entry name" value="RNaseH_sf"/>
</dbReference>
<dbReference type="InterPro" id="IPR055510">
    <property type="entry name" value="DUF7083"/>
</dbReference>
<dbReference type="Gene3D" id="2.40.70.10">
    <property type="entry name" value="Acid Proteases"/>
    <property type="match status" value="1"/>
</dbReference>
<evidence type="ECO:0000313" key="12">
    <source>
        <dbReference type="Proteomes" id="UP000069940"/>
    </source>
</evidence>
<feature type="region of interest" description="Disordered" evidence="8">
    <location>
        <begin position="257"/>
        <end position="279"/>
    </location>
</feature>
<reference evidence="11" key="2">
    <citation type="submission" date="2025-05" db="UniProtKB">
        <authorList>
            <consortium name="EnsemblMetazoa"/>
        </authorList>
    </citation>
    <scope>IDENTIFICATION</scope>
    <source>
        <strain evidence="11">Foshan</strain>
    </source>
</reference>